<gene>
    <name evidence="2" type="ORF">ENL07_03080</name>
</gene>
<feature type="domain" description="VOC" evidence="1">
    <location>
        <begin position="1"/>
        <end position="67"/>
    </location>
</feature>
<dbReference type="Pfam" id="PF00903">
    <property type="entry name" value="Glyoxalase"/>
    <property type="match status" value="1"/>
</dbReference>
<dbReference type="PROSITE" id="PS51819">
    <property type="entry name" value="VOC"/>
    <property type="match status" value="1"/>
</dbReference>
<dbReference type="InterPro" id="IPR029068">
    <property type="entry name" value="Glyas_Bleomycin-R_OHBP_Dase"/>
</dbReference>
<name>A0A7C5DFY8_9CHLB</name>
<dbReference type="SUPFAM" id="SSF54593">
    <property type="entry name" value="Glyoxalase/Bleomycin resistance protein/Dihydroxybiphenyl dioxygenase"/>
    <property type="match status" value="1"/>
</dbReference>
<organism evidence="2">
    <name type="scientific">Chlorobaculum parvum</name>
    <dbReference type="NCBI Taxonomy" id="274539"/>
    <lineage>
        <taxon>Bacteria</taxon>
        <taxon>Pseudomonadati</taxon>
        <taxon>Chlorobiota</taxon>
        <taxon>Chlorobiia</taxon>
        <taxon>Chlorobiales</taxon>
        <taxon>Chlorobiaceae</taxon>
        <taxon>Chlorobaculum</taxon>
    </lineage>
</organism>
<sequence>MQPQEGMPVFGGEGVMLNFSVDDVDAEYARLTGAGLQTAMPLEDHPWGDRGFSVIDPIGNSVYIYSDREPSVEFRQYYNA</sequence>
<dbReference type="AlphaFoldDB" id="A0A7C5DFY8"/>
<proteinExistence type="predicted"/>
<evidence type="ECO:0000313" key="2">
    <source>
        <dbReference type="EMBL" id="HHE31630.1"/>
    </source>
</evidence>
<dbReference type="InterPro" id="IPR004360">
    <property type="entry name" value="Glyas_Fos-R_dOase_dom"/>
</dbReference>
<reference evidence="2" key="1">
    <citation type="journal article" date="2020" name="mSystems">
        <title>Genome- and Community-Level Interaction Insights into Carbon Utilization and Element Cycling Functions of Hydrothermarchaeota in Hydrothermal Sediment.</title>
        <authorList>
            <person name="Zhou Z."/>
            <person name="Liu Y."/>
            <person name="Xu W."/>
            <person name="Pan J."/>
            <person name="Luo Z.H."/>
            <person name="Li M."/>
        </authorList>
    </citation>
    <scope>NUCLEOTIDE SEQUENCE [LARGE SCALE GENOMIC DNA]</scope>
    <source>
        <strain evidence="2">HyVt-633</strain>
    </source>
</reference>
<dbReference type="Proteomes" id="UP000886058">
    <property type="component" value="Unassembled WGS sequence"/>
</dbReference>
<dbReference type="Gene3D" id="3.30.720.110">
    <property type="match status" value="1"/>
</dbReference>
<protein>
    <submittedName>
        <fullName evidence="2">Glyoxalase</fullName>
    </submittedName>
</protein>
<accession>A0A7C5DFY8</accession>
<comment type="caution">
    <text evidence="2">The sequence shown here is derived from an EMBL/GenBank/DDBJ whole genome shotgun (WGS) entry which is preliminary data.</text>
</comment>
<dbReference type="EMBL" id="DRSQ01000067">
    <property type="protein sequence ID" value="HHE31630.1"/>
    <property type="molecule type" value="Genomic_DNA"/>
</dbReference>
<evidence type="ECO:0000259" key="1">
    <source>
        <dbReference type="PROSITE" id="PS51819"/>
    </source>
</evidence>
<dbReference type="InterPro" id="IPR037523">
    <property type="entry name" value="VOC_core"/>
</dbReference>